<dbReference type="AlphaFoldDB" id="A0A401GAY3"/>
<dbReference type="OrthoDB" id="3240950at2759"/>
<gene>
    <name evidence="2" type="ORF">SCP_0205230</name>
</gene>
<organism evidence="2 3">
    <name type="scientific">Sparassis crispa</name>
    <dbReference type="NCBI Taxonomy" id="139825"/>
    <lineage>
        <taxon>Eukaryota</taxon>
        <taxon>Fungi</taxon>
        <taxon>Dikarya</taxon>
        <taxon>Basidiomycota</taxon>
        <taxon>Agaricomycotina</taxon>
        <taxon>Agaricomycetes</taxon>
        <taxon>Polyporales</taxon>
        <taxon>Sparassidaceae</taxon>
        <taxon>Sparassis</taxon>
    </lineage>
</organism>
<dbReference type="RefSeq" id="XP_027610238.1">
    <property type="nucleotide sequence ID" value="XM_027754437.1"/>
</dbReference>
<feature type="compositionally biased region" description="Basic and acidic residues" evidence="1">
    <location>
        <begin position="306"/>
        <end position="327"/>
    </location>
</feature>
<protein>
    <submittedName>
        <fullName evidence="2">Uncharacterized protein</fullName>
    </submittedName>
</protein>
<feature type="compositionally biased region" description="Basic and acidic residues" evidence="1">
    <location>
        <begin position="11"/>
        <end position="20"/>
    </location>
</feature>
<feature type="compositionally biased region" description="Low complexity" evidence="1">
    <location>
        <begin position="384"/>
        <end position="398"/>
    </location>
</feature>
<feature type="compositionally biased region" description="Low complexity" evidence="1">
    <location>
        <begin position="435"/>
        <end position="452"/>
    </location>
</feature>
<proteinExistence type="predicted"/>
<keyword evidence="3" id="KW-1185">Reference proteome</keyword>
<feature type="compositionally biased region" description="Polar residues" evidence="1">
    <location>
        <begin position="358"/>
        <end position="367"/>
    </location>
</feature>
<feature type="compositionally biased region" description="Basic and acidic residues" evidence="1">
    <location>
        <begin position="38"/>
        <end position="47"/>
    </location>
</feature>
<evidence type="ECO:0000313" key="2">
    <source>
        <dbReference type="EMBL" id="GBE79325.1"/>
    </source>
</evidence>
<dbReference type="InParanoid" id="A0A401GAY3"/>
<feature type="compositionally biased region" description="Basic and acidic residues" evidence="1">
    <location>
        <begin position="405"/>
        <end position="434"/>
    </location>
</feature>
<dbReference type="Proteomes" id="UP000287166">
    <property type="component" value="Unassembled WGS sequence"/>
</dbReference>
<feature type="compositionally biased region" description="Polar residues" evidence="1">
    <location>
        <begin position="329"/>
        <end position="351"/>
    </location>
</feature>
<feature type="compositionally biased region" description="Low complexity" evidence="1">
    <location>
        <begin position="22"/>
        <end position="37"/>
    </location>
</feature>
<feature type="compositionally biased region" description="Basic and acidic residues" evidence="1">
    <location>
        <begin position="224"/>
        <end position="234"/>
    </location>
</feature>
<evidence type="ECO:0000256" key="1">
    <source>
        <dbReference type="SAM" id="MobiDB-lite"/>
    </source>
</evidence>
<name>A0A401GAY3_9APHY</name>
<feature type="compositionally biased region" description="Polar residues" evidence="1">
    <location>
        <begin position="146"/>
        <end position="158"/>
    </location>
</feature>
<dbReference type="GeneID" id="38776242"/>
<evidence type="ECO:0000313" key="3">
    <source>
        <dbReference type="Proteomes" id="UP000287166"/>
    </source>
</evidence>
<feature type="region of interest" description="Disordered" evidence="1">
    <location>
        <begin position="135"/>
        <end position="235"/>
    </location>
</feature>
<comment type="caution">
    <text evidence="2">The sequence shown here is derived from an EMBL/GenBank/DDBJ whole genome shotgun (WGS) entry which is preliminary data.</text>
</comment>
<feature type="region of interest" description="Disordered" evidence="1">
    <location>
        <begin position="306"/>
        <end position="452"/>
    </location>
</feature>
<sequence>MPRLFQSRARPSREHTREEYPQYQNYKNDNGDYGYDYQRYDGREQEPQHSSSWSRVLTKKAKVNERTYQGEYEDRRRDGWYRANVEEYPEEYQDDQLDRETFSDDTESFVEIMPRRSSPIPVVQRESSLSRIQEAFADHGAYEPASQATTAEQDTPRYNSRELGRTGPLEMATVQEARQGPVMVSSPPKEGIRADVMHPPSRREHRSGKRRDPYAQSDYPRNVTYDDCKPHEEPPPVTVVVEHGRHGEKDTYYIIPDGTPVIFKDEDGNELTRLGDFSGNYKPAPIRPVIIQDQYGREICRAGFEEAGRASKSRSDDDLYYEDDRSSRRGLSSNQRGVASQSSSRKYNSNGYDDENRYYSSRNTVRESPNVVYIDPFSPRKQFSSPSLSDSSSRSGSGSRRHKDRYHETAPRKYEHESPNVIHLDPRGMKKSGEGSRSNESGSQSYRGRSYR</sequence>
<accession>A0A401GAY3</accession>
<dbReference type="EMBL" id="BFAD01000002">
    <property type="protein sequence ID" value="GBE79325.1"/>
    <property type="molecule type" value="Genomic_DNA"/>
</dbReference>
<reference evidence="2 3" key="1">
    <citation type="journal article" date="2018" name="Sci. Rep.">
        <title>Genome sequence of the cauliflower mushroom Sparassis crispa (Hanabiratake) and its association with beneficial usage.</title>
        <authorList>
            <person name="Kiyama R."/>
            <person name="Furutani Y."/>
            <person name="Kawaguchi K."/>
            <person name="Nakanishi T."/>
        </authorList>
    </citation>
    <scope>NUCLEOTIDE SEQUENCE [LARGE SCALE GENOMIC DNA]</scope>
</reference>
<feature type="region of interest" description="Disordered" evidence="1">
    <location>
        <begin position="1"/>
        <end position="55"/>
    </location>
</feature>